<evidence type="ECO:0000256" key="1">
    <source>
        <dbReference type="SAM" id="MobiDB-lite"/>
    </source>
</evidence>
<dbReference type="SMART" id="SM00393">
    <property type="entry name" value="R3H"/>
    <property type="match status" value="1"/>
</dbReference>
<dbReference type="GO" id="GO:0003676">
    <property type="term" value="F:nucleic acid binding"/>
    <property type="evidence" value="ECO:0007669"/>
    <property type="project" value="UniProtKB-UniRule"/>
</dbReference>
<dbReference type="PROSITE" id="PS51061">
    <property type="entry name" value="R3H"/>
    <property type="match status" value="1"/>
</dbReference>
<comment type="caution">
    <text evidence="3">The sequence shown here is derived from an EMBL/GenBank/DDBJ whole genome shotgun (WGS) entry which is preliminary data.</text>
</comment>
<feature type="compositionally biased region" description="Basic and acidic residues" evidence="1">
    <location>
        <begin position="127"/>
        <end position="139"/>
    </location>
</feature>
<dbReference type="InterPro" id="IPR036867">
    <property type="entry name" value="R3H_dom_sf"/>
</dbReference>
<feature type="region of interest" description="Disordered" evidence="1">
    <location>
        <begin position="127"/>
        <end position="249"/>
    </location>
</feature>
<evidence type="ECO:0000313" key="4">
    <source>
        <dbReference type="Proteomes" id="UP001519460"/>
    </source>
</evidence>
<dbReference type="EMBL" id="JACVVK020000064">
    <property type="protein sequence ID" value="KAK7496734.1"/>
    <property type="molecule type" value="Genomic_DNA"/>
</dbReference>
<dbReference type="PANTHER" id="PTHR13498:SF3">
    <property type="entry name" value="SPERM-ASSOCIATED ANTIGEN 7"/>
    <property type="match status" value="1"/>
</dbReference>
<proteinExistence type="predicted"/>
<dbReference type="InterPro" id="IPR017330">
    <property type="entry name" value="SPAG7"/>
</dbReference>
<dbReference type="Gene3D" id="3.30.1370.50">
    <property type="entry name" value="R3H-like domain"/>
    <property type="match status" value="1"/>
</dbReference>
<reference evidence="3 4" key="1">
    <citation type="journal article" date="2023" name="Sci. Data">
        <title>Genome assembly of the Korean intertidal mud-creeper Batillaria attramentaria.</title>
        <authorList>
            <person name="Patra A.K."/>
            <person name="Ho P.T."/>
            <person name="Jun S."/>
            <person name="Lee S.J."/>
            <person name="Kim Y."/>
            <person name="Won Y.J."/>
        </authorList>
    </citation>
    <scope>NUCLEOTIDE SEQUENCE [LARGE SCALE GENOMIC DNA]</scope>
    <source>
        <strain evidence="3">Wonlab-2016</strain>
    </source>
</reference>
<protein>
    <recommendedName>
        <fullName evidence="2">R3H domain-containing protein</fullName>
    </recommendedName>
</protein>
<organism evidence="3 4">
    <name type="scientific">Batillaria attramentaria</name>
    <dbReference type="NCBI Taxonomy" id="370345"/>
    <lineage>
        <taxon>Eukaryota</taxon>
        <taxon>Metazoa</taxon>
        <taxon>Spiralia</taxon>
        <taxon>Lophotrochozoa</taxon>
        <taxon>Mollusca</taxon>
        <taxon>Gastropoda</taxon>
        <taxon>Caenogastropoda</taxon>
        <taxon>Sorbeoconcha</taxon>
        <taxon>Cerithioidea</taxon>
        <taxon>Batillariidae</taxon>
        <taxon>Batillaria</taxon>
    </lineage>
</organism>
<feature type="region of interest" description="Disordered" evidence="1">
    <location>
        <begin position="1"/>
        <end position="39"/>
    </location>
</feature>
<gene>
    <name evidence="3" type="ORF">BaRGS_00011943</name>
</gene>
<dbReference type="Pfam" id="PF01424">
    <property type="entry name" value="R3H"/>
    <property type="match status" value="1"/>
</dbReference>
<feature type="domain" description="R3H" evidence="2">
    <location>
        <begin position="45"/>
        <end position="108"/>
    </location>
</feature>
<dbReference type="InterPro" id="IPR001374">
    <property type="entry name" value="R3H_dom"/>
</dbReference>
<sequence length="249" mass="28473">MADLLGSILGSMEKPPSLGDEERKKARAQKKMLEKQQEAEKRKLAQFREKMQKRIHEFIKDGNQQKFKFEPMTKVLRAIVHEVADVAGLTSFSFGHEEEDRYVMLWKKEFAPTDEELLAYRRGEEWDPEKAKEMARQKEEDELSADASAAQRKKMLPAGNYRDKYRHLIGDDTVSKDDAKETVANRSYGFVSADNKRDRRTIEQVLADTRAKKRQRTDVGPDSQSGGAGCSQTNTDTEHDPQTEVSSTT</sequence>
<keyword evidence="4" id="KW-1185">Reference proteome</keyword>
<dbReference type="Proteomes" id="UP001519460">
    <property type="component" value="Unassembled WGS sequence"/>
</dbReference>
<dbReference type="CDD" id="cd02636">
    <property type="entry name" value="R3H_sperm-antigen"/>
    <property type="match status" value="1"/>
</dbReference>
<dbReference type="InterPro" id="IPR034068">
    <property type="entry name" value="R3H_sperm-antigen"/>
</dbReference>
<dbReference type="PANTHER" id="PTHR13498">
    <property type="entry name" value="SPERM ASSOCIATED ANTIGEN 7"/>
    <property type="match status" value="1"/>
</dbReference>
<dbReference type="SUPFAM" id="SSF82708">
    <property type="entry name" value="R3H domain"/>
    <property type="match status" value="1"/>
</dbReference>
<dbReference type="AlphaFoldDB" id="A0ABD0LCI9"/>
<accession>A0ABD0LCI9</accession>
<evidence type="ECO:0000259" key="2">
    <source>
        <dbReference type="PROSITE" id="PS51061"/>
    </source>
</evidence>
<dbReference type="PIRSF" id="PIRSF037943">
    <property type="entry name" value="Sperm-assoc_antigen_PAG7"/>
    <property type="match status" value="1"/>
</dbReference>
<feature type="compositionally biased region" description="Basic and acidic residues" evidence="1">
    <location>
        <begin position="161"/>
        <end position="183"/>
    </location>
</feature>
<feature type="compositionally biased region" description="Polar residues" evidence="1">
    <location>
        <begin position="222"/>
        <end position="235"/>
    </location>
</feature>
<name>A0ABD0LCI9_9CAEN</name>
<evidence type="ECO:0000313" key="3">
    <source>
        <dbReference type="EMBL" id="KAK7496734.1"/>
    </source>
</evidence>